<comment type="similarity">
    <text evidence="4">Belongs to the POMC family.</text>
</comment>
<dbReference type="GO" id="GO:0007218">
    <property type="term" value="P:neuropeptide signaling pathway"/>
    <property type="evidence" value="ECO:0007669"/>
    <property type="project" value="UniProtKB-KW"/>
</dbReference>
<dbReference type="AlphaFoldDB" id="A0A8T2P6E6"/>
<dbReference type="EMBL" id="JAFBMS010000013">
    <property type="protein sequence ID" value="KAG9347236.1"/>
    <property type="molecule type" value="Genomic_DNA"/>
</dbReference>
<evidence type="ECO:0000259" key="12">
    <source>
        <dbReference type="SMART" id="SM01363"/>
    </source>
</evidence>
<keyword evidence="16" id="KW-1185">Reference proteome</keyword>
<evidence type="ECO:0000256" key="10">
    <source>
        <dbReference type="SAM" id="MobiDB-lite"/>
    </source>
</evidence>
<dbReference type="InterPro" id="IPR050878">
    <property type="entry name" value="POMC-derived_peptides"/>
</dbReference>
<accession>A0A8T2P6E6</accession>
<dbReference type="GO" id="GO:0005576">
    <property type="term" value="C:extracellular region"/>
    <property type="evidence" value="ECO:0007669"/>
    <property type="project" value="UniProtKB-SubCell"/>
</dbReference>
<feature type="domain" description="Pro-opiomelanocortin/corticotropin ACTH central region" evidence="12">
    <location>
        <begin position="102"/>
        <end position="140"/>
    </location>
</feature>
<dbReference type="PANTHER" id="PTHR11416:SF7">
    <property type="entry name" value="PRO-OPIOMELANOCORTIN"/>
    <property type="match status" value="1"/>
</dbReference>
<evidence type="ECO:0000256" key="7">
    <source>
        <dbReference type="ARBA" id="ARBA00022702"/>
    </source>
</evidence>
<dbReference type="InterPro" id="IPR001941">
    <property type="entry name" value="PMOC"/>
</dbReference>
<dbReference type="Pfam" id="PF00976">
    <property type="entry name" value="ACTH_domain"/>
    <property type="match status" value="2"/>
</dbReference>
<name>A0A8T2P6E6_9TELE</name>
<evidence type="ECO:0000256" key="5">
    <source>
        <dbReference type="ARBA" id="ARBA00022525"/>
    </source>
</evidence>
<dbReference type="Proteomes" id="UP000824540">
    <property type="component" value="Unassembled WGS sequence"/>
</dbReference>
<evidence type="ECO:0000256" key="6">
    <source>
        <dbReference type="ARBA" id="ARBA00022685"/>
    </source>
</evidence>
<keyword evidence="5" id="KW-0964">Secreted</keyword>
<dbReference type="InterPro" id="IPR013593">
    <property type="entry name" value="Melanocortin_N"/>
</dbReference>
<evidence type="ECO:0000256" key="4">
    <source>
        <dbReference type="ARBA" id="ARBA00005832"/>
    </source>
</evidence>
<keyword evidence="7" id="KW-0372">Hormone</keyword>
<sequence length="222" mass="24958">MQCPAWMTVTLAVLCACCPEASGQCWDHSHCRDLSSVESMLECIQLCQSELTAERHTSGVMEMAGKDTALSFLLPALSAMGEESEGVGVGQGQESQQEDKRSYSMEHFRWGKPVGRKRRPIKVFPSGVEEESSEAYPAEMRRALLKDQDYATLEEEEGDPHQFTLQAKKDGSYKMTHFRWNGPPASKRYGGFMKSWGERSQKPLLTLFKNVIIKDGQQKKAQ</sequence>
<evidence type="ECO:0000259" key="13">
    <source>
        <dbReference type="SMART" id="SM01364"/>
    </source>
</evidence>
<dbReference type="InterPro" id="IPR013532">
    <property type="entry name" value="Opioid_neuropept"/>
</dbReference>
<evidence type="ECO:0000256" key="11">
    <source>
        <dbReference type="SAM" id="SignalP"/>
    </source>
</evidence>
<dbReference type="OrthoDB" id="8962839at2759"/>
<dbReference type="InterPro" id="IPR013531">
    <property type="entry name" value="Mcrtin_ACTH_cent"/>
</dbReference>
<feature type="domain" description="Pro-opiomelanocortin/corticotropin ACTH central region" evidence="12">
    <location>
        <begin position="172"/>
        <end position="208"/>
    </location>
</feature>
<evidence type="ECO:0000256" key="8">
    <source>
        <dbReference type="ARBA" id="ARBA00022729"/>
    </source>
</evidence>
<keyword evidence="8 11" id="KW-0732">Signal</keyword>
<reference evidence="15" key="1">
    <citation type="thesis" date="2021" institute="BYU ScholarsArchive" country="Provo, UT, USA">
        <title>Applications of and Algorithms for Genome Assembly and Genomic Analyses with an Emphasis on Marine Teleosts.</title>
        <authorList>
            <person name="Pickett B.D."/>
        </authorList>
    </citation>
    <scope>NUCLEOTIDE SEQUENCE</scope>
    <source>
        <strain evidence="15">HI-2016</strain>
    </source>
</reference>
<dbReference type="SMART" id="SM01365">
    <property type="entry name" value="Op_neuropeptide"/>
    <property type="match status" value="1"/>
</dbReference>
<comment type="subcellular location">
    <subcellularLocation>
        <location evidence="3">Secreted</location>
    </subcellularLocation>
</comment>
<evidence type="ECO:0000256" key="1">
    <source>
        <dbReference type="ARBA" id="ARBA00002965"/>
    </source>
</evidence>
<organism evidence="15 16">
    <name type="scientific">Albula glossodonta</name>
    <name type="common">roundjaw bonefish</name>
    <dbReference type="NCBI Taxonomy" id="121402"/>
    <lineage>
        <taxon>Eukaryota</taxon>
        <taxon>Metazoa</taxon>
        <taxon>Chordata</taxon>
        <taxon>Craniata</taxon>
        <taxon>Vertebrata</taxon>
        <taxon>Euteleostomi</taxon>
        <taxon>Actinopterygii</taxon>
        <taxon>Neopterygii</taxon>
        <taxon>Teleostei</taxon>
        <taxon>Albuliformes</taxon>
        <taxon>Albulidae</taxon>
        <taxon>Albula</taxon>
    </lineage>
</organism>
<evidence type="ECO:0000313" key="16">
    <source>
        <dbReference type="Proteomes" id="UP000824540"/>
    </source>
</evidence>
<evidence type="ECO:0000313" key="15">
    <source>
        <dbReference type="EMBL" id="KAG9347236.1"/>
    </source>
</evidence>
<keyword evidence="6" id="KW-0165">Cleavage on pair of basic residues</keyword>
<feature type="region of interest" description="Disordered" evidence="10">
    <location>
        <begin position="83"/>
        <end position="103"/>
    </location>
</feature>
<dbReference type="Pfam" id="PF08035">
    <property type="entry name" value="Op_neuropeptide"/>
    <property type="match status" value="1"/>
</dbReference>
<dbReference type="SMART" id="SM01364">
    <property type="entry name" value="NPP"/>
    <property type="match status" value="1"/>
</dbReference>
<comment type="function">
    <text evidence="2">Endogenous opiate.</text>
</comment>
<evidence type="ECO:0000256" key="2">
    <source>
        <dbReference type="ARBA" id="ARBA00003192"/>
    </source>
</evidence>
<dbReference type="GO" id="GO:0005184">
    <property type="term" value="F:neuropeptide hormone activity"/>
    <property type="evidence" value="ECO:0007669"/>
    <property type="project" value="TreeGrafter"/>
</dbReference>
<evidence type="ECO:0000259" key="14">
    <source>
        <dbReference type="SMART" id="SM01365"/>
    </source>
</evidence>
<dbReference type="PANTHER" id="PTHR11416">
    <property type="entry name" value="PRO-OPIOMELANOCORTIN"/>
    <property type="match status" value="1"/>
</dbReference>
<gene>
    <name evidence="15" type="ORF">JZ751_004803</name>
</gene>
<keyword evidence="9" id="KW-0257">Endorphin</keyword>
<comment type="function">
    <text evidence="1">Stimulates the adrenal glands to release cortisol.</text>
</comment>
<feature type="chain" id="PRO_5035834795" description="Corticotropin" evidence="11">
    <location>
        <begin position="24"/>
        <end position="222"/>
    </location>
</feature>
<proteinExistence type="inferred from homology"/>
<evidence type="ECO:0000256" key="9">
    <source>
        <dbReference type="ARBA" id="ARBA00023205"/>
    </source>
</evidence>
<dbReference type="PRINTS" id="PR00383">
    <property type="entry name" value="MELANOCORTIN"/>
</dbReference>
<feature type="signal peptide" evidence="11">
    <location>
        <begin position="1"/>
        <end position="23"/>
    </location>
</feature>
<feature type="domain" description="Pro-opiomelanocortin N-terminal" evidence="13">
    <location>
        <begin position="24"/>
        <end position="71"/>
    </location>
</feature>
<dbReference type="SMART" id="SM01363">
    <property type="entry name" value="ACTH_domain"/>
    <property type="match status" value="2"/>
</dbReference>
<evidence type="ECO:0008006" key="17">
    <source>
        <dbReference type="Google" id="ProtNLM"/>
    </source>
</evidence>
<comment type="caution">
    <text evidence="15">The sequence shown here is derived from an EMBL/GenBank/DDBJ whole genome shotgun (WGS) entry which is preliminary data.</text>
</comment>
<dbReference type="Pfam" id="PF08384">
    <property type="entry name" value="NPP"/>
    <property type="match status" value="1"/>
</dbReference>
<feature type="domain" description="Opiodes neuropeptide" evidence="14">
    <location>
        <begin position="189"/>
        <end position="219"/>
    </location>
</feature>
<evidence type="ECO:0000256" key="3">
    <source>
        <dbReference type="ARBA" id="ARBA00004613"/>
    </source>
</evidence>
<protein>
    <recommendedName>
        <fullName evidence="17">Corticotropin</fullName>
    </recommendedName>
</protein>